<organism evidence="5 6">
    <name type="scientific">Rosa chinensis</name>
    <name type="common">China rose</name>
    <dbReference type="NCBI Taxonomy" id="74649"/>
    <lineage>
        <taxon>Eukaryota</taxon>
        <taxon>Viridiplantae</taxon>
        <taxon>Streptophyta</taxon>
        <taxon>Embryophyta</taxon>
        <taxon>Tracheophyta</taxon>
        <taxon>Spermatophyta</taxon>
        <taxon>Magnoliopsida</taxon>
        <taxon>eudicotyledons</taxon>
        <taxon>Gunneridae</taxon>
        <taxon>Pentapetalae</taxon>
        <taxon>rosids</taxon>
        <taxon>fabids</taxon>
        <taxon>Rosales</taxon>
        <taxon>Rosaceae</taxon>
        <taxon>Rosoideae</taxon>
        <taxon>Rosoideae incertae sedis</taxon>
        <taxon>Rosa</taxon>
    </lineage>
</organism>
<sequence>MEEQESNGGHNPIGYFTQGANVEVCSKEKGSEGAWFPATILEPPANSSASKRKTFTSNKVLIQYKTLVSDKDPTKPLVEHTTVGLLRQPPPADNAEEERFEENDVVDAFHLEGWWTGLVMSVVGEKYGVGFKKPPDYLELERSKLRSHWDWDHGVWTRAPRQVLRGSNYKPWTPVEVNLEKDHLWSSWLPAFFIGQVGGDSFLVQYKYKTPENDDKNGLVKVVVADHQIRPRPPQQEEKDFHLSQMVDAFCDMGWWVGDITEVLTDKRYVVTFRFTKEEKEFCHPELRCHLEWIGKQWVTSDSEFHSTKYCGVQPRHAREISSNSVGKTPCHTKFRMKKLSPCMDKLPCERTKDKLKISQHPSDDSTFLSPTPCKKLKGEDSEDTLSLAQSYQRKTPAKTSKRKGLFTDEETNEQQQFEQLDSLAINFVKRGRQPNSQFVKRGRKGIPRKLHVSNGSKSVRGDQEYIEDENVMTRIESFGIPSEPEAIGGLHAGNSCLLPVKEIKHGNEDKVSSGIKQAELLVQHPKDPAAGCMNDILEKPANPSGNQNLATYQRKKRFKLTGVKHNGTGVFSDAEVSKTNVVEHIGNPAGTVNQQEKSLNLPFVKNSPLWEHLESMEVFKNFPQKPHFHFAVNLNPVFREGAAIGSMLAFASLVEKISNLGVDDPRELIESYLKGLVEMELMGFDVKAPRHRLTKLLDMKIKLGQLQKQSKEVKLRITGSTHDTTTYNETITGIDKKIKDLQEKRMMAVSMKEVKVSEISRLQAEATVINEDIQSIRCDFGNLVAAEW</sequence>
<dbReference type="CDD" id="cd20405">
    <property type="entry name" value="Tudor_Agenet_AtDUF_rpt1_3"/>
    <property type="match status" value="1"/>
</dbReference>
<dbReference type="Pfam" id="PF05266">
    <property type="entry name" value="DUF724"/>
    <property type="match status" value="1"/>
</dbReference>
<dbReference type="CDD" id="cd20406">
    <property type="entry name" value="Tudor_Agenet_AtDUF_rpt2_4"/>
    <property type="match status" value="2"/>
</dbReference>
<evidence type="ECO:0000259" key="4">
    <source>
        <dbReference type="SMART" id="SM00743"/>
    </source>
</evidence>
<dbReference type="EMBL" id="PDCK01000039">
    <property type="protein sequence ID" value="PRQ59699.1"/>
    <property type="molecule type" value="Genomic_DNA"/>
</dbReference>
<dbReference type="STRING" id="74649.A0A2P6SM04"/>
<keyword evidence="1" id="KW-0813">Transport</keyword>
<dbReference type="OrthoDB" id="1149607at2759"/>
<evidence type="ECO:0000256" key="3">
    <source>
        <dbReference type="SAM" id="MobiDB-lite"/>
    </source>
</evidence>
<feature type="domain" description="Agenet" evidence="4">
    <location>
        <begin position="167"/>
        <end position="237"/>
    </location>
</feature>
<dbReference type="OMA" id="SAGFECF"/>
<dbReference type="PANTHER" id="PTHR31917:SF151">
    <property type="entry name" value="AGENET DOMAIN-CONTAINING PROTEIN"/>
    <property type="match status" value="1"/>
</dbReference>
<accession>A0A2P6SM04</accession>
<feature type="compositionally biased region" description="Basic residues" evidence="3">
    <location>
        <begin position="396"/>
        <end position="405"/>
    </location>
</feature>
<evidence type="ECO:0000256" key="1">
    <source>
        <dbReference type="ARBA" id="ARBA00022448"/>
    </source>
</evidence>
<dbReference type="Pfam" id="PF05641">
    <property type="entry name" value="Agenet"/>
    <property type="match status" value="2"/>
</dbReference>
<dbReference type="Gramene" id="PRQ59699">
    <property type="protein sequence ID" value="PRQ59699"/>
    <property type="gene ID" value="RchiOBHm_Chr1g0373061"/>
</dbReference>
<keyword evidence="2" id="KW-0341">Growth regulation</keyword>
<dbReference type="InterPro" id="IPR014002">
    <property type="entry name" value="Agenet_dom_plant"/>
</dbReference>
<comment type="caution">
    <text evidence="5">The sequence shown here is derived from an EMBL/GenBank/DDBJ whole genome shotgun (WGS) entry which is preliminary data.</text>
</comment>
<dbReference type="InterPro" id="IPR007930">
    <property type="entry name" value="DUF724"/>
</dbReference>
<reference evidence="5 6" key="1">
    <citation type="journal article" date="2018" name="Nat. Genet.">
        <title>The Rosa genome provides new insights in the design of modern roses.</title>
        <authorList>
            <person name="Bendahmane M."/>
        </authorList>
    </citation>
    <scope>NUCLEOTIDE SEQUENCE [LARGE SCALE GENOMIC DNA]</scope>
    <source>
        <strain evidence="6">cv. Old Blush</strain>
    </source>
</reference>
<feature type="domain" description="Agenet" evidence="4">
    <location>
        <begin position="98"/>
        <end position="153"/>
    </location>
</feature>
<evidence type="ECO:0000313" key="5">
    <source>
        <dbReference type="EMBL" id="PRQ59699.1"/>
    </source>
</evidence>
<keyword evidence="6" id="KW-1185">Reference proteome</keyword>
<dbReference type="Proteomes" id="UP000238479">
    <property type="component" value="Chromosome 1"/>
</dbReference>
<proteinExistence type="predicted"/>
<feature type="region of interest" description="Disordered" evidence="3">
    <location>
        <begin position="354"/>
        <end position="411"/>
    </location>
</feature>
<dbReference type="InterPro" id="IPR008395">
    <property type="entry name" value="Agenet-like_dom"/>
</dbReference>
<evidence type="ECO:0000256" key="2">
    <source>
        <dbReference type="ARBA" id="ARBA00022604"/>
    </source>
</evidence>
<feature type="compositionally biased region" description="Polar residues" evidence="3">
    <location>
        <begin position="385"/>
        <end position="394"/>
    </location>
</feature>
<feature type="domain" description="Agenet" evidence="4">
    <location>
        <begin position="14"/>
        <end position="94"/>
    </location>
</feature>
<evidence type="ECO:0000313" key="6">
    <source>
        <dbReference type="Proteomes" id="UP000238479"/>
    </source>
</evidence>
<dbReference type="AlphaFoldDB" id="A0A2P6SM04"/>
<protein>
    <submittedName>
        <fullName evidence="5">Putative Agenet-like domain-containing protein</fullName>
    </submittedName>
</protein>
<dbReference type="PANTHER" id="PTHR31917">
    <property type="entry name" value="AGENET DOMAIN-CONTAINING PROTEIN-RELATED"/>
    <property type="match status" value="1"/>
</dbReference>
<name>A0A2P6SM04_ROSCH</name>
<feature type="domain" description="Agenet" evidence="4">
    <location>
        <begin position="239"/>
        <end position="295"/>
    </location>
</feature>
<gene>
    <name evidence="5" type="ORF">RchiOBHm_Chr1g0373061</name>
</gene>
<dbReference type="SMART" id="SM00743">
    <property type="entry name" value="Agenet"/>
    <property type="match status" value="4"/>
</dbReference>